<feature type="region of interest" description="Disordered" evidence="1">
    <location>
        <begin position="1"/>
        <end position="37"/>
    </location>
</feature>
<evidence type="ECO:0000313" key="5">
    <source>
        <dbReference type="Proteomes" id="UP000734511"/>
    </source>
</evidence>
<dbReference type="Gene3D" id="2.80.10.50">
    <property type="match status" value="2"/>
</dbReference>
<reference evidence="4 5" key="1">
    <citation type="submission" date="2020-03" db="EMBL/GenBank/DDBJ databases">
        <title>WGS of actinomycetes isolated from Thailand.</title>
        <authorList>
            <person name="Thawai C."/>
        </authorList>
    </citation>
    <scope>NUCLEOTIDE SEQUENCE [LARGE SCALE GENOMIC DNA]</scope>
    <source>
        <strain evidence="4 5">PRB2-1</strain>
    </source>
</reference>
<dbReference type="InterPro" id="IPR035992">
    <property type="entry name" value="Ricin_B-like_lectins"/>
</dbReference>
<organism evidence="4 5">
    <name type="scientific">Actinacidiphila epipremni</name>
    <dbReference type="NCBI Taxonomy" id="2053013"/>
    <lineage>
        <taxon>Bacteria</taxon>
        <taxon>Bacillati</taxon>
        <taxon>Actinomycetota</taxon>
        <taxon>Actinomycetes</taxon>
        <taxon>Kitasatosporales</taxon>
        <taxon>Streptomycetaceae</taxon>
        <taxon>Actinacidiphila</taxon>
    </lineage>
</organism>
<dbReference type="InterPro" id="IPR015289">
    <property type="entry name" value="A-L-arabinofuranosidase_B_cat"/>
</dbReference>
<feature type="transmembrane region" description="Helical" evidence="2">
    <location>
        <begin position="42"/>
        <end position="63"/>
    </location>
</feature>
<keyword evidence="5" id="KW-1185">Reference proteome</keyword>
<dbReference type="CDD" id="cd23451">
    <property type="entry name" value="beta-trefoil_Ricin_laminarinase"/>
    <property type="match status" value="2"/>
</dbReference>
<feature type="domain" description="Ricin B lectin" evidence="3">
    <location>
        <begin position="393"/>
        <end position="521"/>
    </location>
</feature>
<feature type="domain" description="Ricin B lectin" evidence="3">
    <location>
        <begin position="524"/>
        <end position="649"/>
    </location>
</feature>
<dbReference type="InterPro" id="IPR038964">
    <property type="entry name" value="ABFB"/>
</dbReference>
<dbReference type="PANTHER" id="PTHR39447">
    <property type="entry name" value="ALPHA-L-ARABINOFURANOSIDASE B"/>
    <property type="match status" value="1"/>
</dbReference>
<evidence type="ECO:0000256" key="2">
    <source>
        <dbReference type="SAM" id="Phobius"/>
    </source>
</evidence>
<dbReference type="Pfam" id="PF00652">
    <property type="entry name" value="Ricin_B_lectin"/>
    <property type="match status" value="2"/>
</dbReference>
<dbReference type="InterPro" id="IPR000772">
    <property type="entry name" value="Ricin_B_lectin"/>
</dbReference>
<dbReference type="Pfam" id="PF09206">
    <property type="entry name" value="ArabFuran-catal"/>
    <property type="match status" value="1"/>
</dbReference>
<proteinExistence type="predicted"/>
<dbReference type="SUPFAM" id="SSF49899">
    <property type="entry name" value="Concanavalin A-like lectins/glucanases"/>
    <property type="match status" value="1"/>
</dbReference>
<dbReference type="PANTHER" id="PTHR39447:SF2">
    <property type="entry name" value="ALPHA-L-ARABINOFURANOSIDASE B"/>
    <property type="match status" value="1"/>
</dbReference>
<dbReference type="PROSITE" id="PS50231">
    <property type="entry name" value="RICIN_B_LECTIN"/>
    <property type="match status" value="2"/>
</dbReference>
<dbReference type="Proteomes" id="UP000734511">
    <property type="component" value="Unassembled WGS sequence"/>
</dbReference>
<sequence>MHRTTSLPGAPPGGPSLHAPHAPHSPHSPHSGRRTAGGSAAWLRRALAATVAALALVLGALVATPGPAQAAGSLPCDIYAAAGTPCVAAHSTTRALFSGYNGPLYQVTRASDGATSDIGLLTAGGYADAQRQDTFCGGTTCRISKVYDQTSRHNDLLPGPAGTAGGVDRGADASEIAVSAGGHKVYGIWVSPGVGYRYTGVASGVAVGGQPEGVYMVASGTHVGSDCCFDYGNAERTPADTGNGHMDAVSIATTCYFAPCTGSGPWVEADMENGMFQGDNGSNTANLGNSSPYVTAVLKNNGQTTYAIKGGNSQSGGLSTWWNGALPTRGGYRPMQQEGGIILGTGGDNSNRNMGTFFEGAMVAGYPTDAAENAVQANIVSVGYAGQTNVPNGPQGTITGPGNKCVDVAADDTGGNLSAVQLWDCQTYAEDQHWTHNANGSLTTLGRCLDINGNGTANGTQVELWDCNGVGGQKWVQRADGSLFNPQSGRCLDSPSGATANGTRLQIWDCNGSAAQRFSVAGGGPVAGPGSTCVDVASDDVGGNSAAVQLWGCQSWAVDQHWFHNANGSLQTLGRCLDITGNGTAAGTQVQLWDCDGAGGQVWQQRTDGSLFNPQSGRCLDSPNGATANGTRLRIWDCNGSAAQQFTLT</sequence>
<name>A0ABX0ZYR9_9ACTN</name>
<gene>
    <name evidence="4" type="ORF">HCN08_33875</name>
</gene>
<keyword evidence="2" id="KW-1133">Transmembrane helix</keyword>
<dbReference type="InterPro" id="IPR013320">
    <property type="entry name" value="ConA-like_dom_sf"/>
</dbReference>
<keyword evidence="2" id="KW-0812">Transmembrane</keyword>
<dbReference type="Gene3D" id="2.60.120.200">
    <property type="match status" value="1"/>
</dbReference>
<protein>
    <submittedName>
        <fullName evidence="4">Alpha-L-arabinofuranosidase</fullName>
    </submittedName>
</protein>
<keyword evidence="2" id="KW-0472">Membrane</keyword>
<dbReference type="SMART" id="SM00458">
    <property type="entry name" value="RICIN"/>
    <property type="match status" value="2"/>
</dbReference>
<evidence type="ECO:0000313" key="4">
    <source>
        <dbReference type="EMBL" id="NJP48351.1"/>
    </source>
</evidence>
<comment type="caution">
    <text evidence="4">The sequence shown here is derived from an EMBL/GenBank/DDBJ whole genome shotgun (WGS) entry which is preliminary data.</text>
</comment>
<dbReference type="SUPFAM" id="SSF50370">
    <property type="entry name" value="Ricin B-like lectins"/>
    <property type="match status" value="2"/>
</dbReference>
<evidence type="ECO:0000259" key="3">
    <source>
        <dbReference type="SMART" id="SM00458"/>
    </source>
</evidence>
<dbReference type="RefSeq" id="WP_167987177.1">
    <property type="nucleotide sequence ID" value="NZ_JAATEJ010000047.1"/>
</dbReference>
<accession>A0ABX0ZYR9</accession>
<evidence type="ECO:0000256" key="1">
    <source>
        <dbReference type="SAM" id="MobiDB-lite"/>
    </source>
</evidence>
<dbReference type="EMBL" id="JAATEJ010000047">
    <property type="protein sequence ID" value="NJP48351.1"/>
    <property type="molecule type" value="Genomic_DNA"/>
</dbReference>